<organism evidence="8 9">
    <name type="scientific">Sphingobium fluviale</name>
    <dbReference type="NCBI Taxonomy" id="2506423"/>
    <lineage>
        <taxon>Bacteria</taxon>
        <taxon>Pseudomonadati</taxon>
        <taxon>Pseudomonadota</taxon>
        <taxon>Alphaproteobacteria</taxon>
        <taxon>Sphingomonadales</taxon>
        <taxon>Sphingomonadaceae</taxon>
        <taxon>Sphingobium</taxon>
    </lineage>
</organism>
<dbReference type="Proteomes" id="UP000290958">
    <property type="component" value="Unassembled WGS sequence"/>
</dbReference>
<sequence length="469" mass="48879">MFDWFKRQAPIRVKFKALLIIHTLWGICGVGATVLAGMGMTSAGYALAAVALSGAIASVIISGKLICDPYVDTVVRMEGLAAGDLESHIAYSDHADCVGRMVAAMGTFRDNARVVAQSSAQSAEVVEILGNGLSRLADGDLAYRITTHVPKEYERLRKDFNRAMESMGEAMSSVTQTSRAIEAGANEIRSATNDLSQRTEQQAASLAESATAMNEITGMVKETAHSASQVTSAISDAHREASEGGKVVDKAVTAMGAIEKSSQEISQIITVIDGIAFQTNLLALNAGVEAARAGDAGKGFAVVANEVRALAQRSAEAARDIKDLITTSAQQVGEGVNLVGEAGTMLGRIVTRVGEISALISSISESTETQAAGLQQVNSSVNDMDKMTQQNAAMVEESTAAARSLATEAEDLNQLIARFKLAGGAGSSMGASSSVNRPRSSGNTSAPRPVARVSGNLALSADADDWSEF</sequence>
<keyword evidence="2" id="KW-0145">Chemotaxis</keyword>
<name>A0A4Q1KGY1_9SPHN</name>
<evidence type="ECO:0000256" key="1">
    <source>
        <dbReference type="ARBA" id="ARBA00004370"/>
    </source>
</evidence>
<dbReference type="SMART" id="SM00283">
    <property type="entry name" value="MA"/>
    <property type="match status" value="1"/>
</dbReference>
<dbReference type="PRINTS" id="PR00260">
    <property type="entry name" value="CHEMTRNSDUCR"/>
</dbReference>
<dbReference type="SUPFAM" id="SSF58104">
    <property type="entry name" value="Methyl-accepting chemotaxis protein (MCP) signaling domain"/>
    <property type="match status" value="1"/>
</dbReference>
<evidence type="ECO:0000256" key="3">
    <source>
        <dbReference type="ARBA" id="ARBA00029447"/>
    </source>
</evidence>
<comment type="caution">
    <text evidence="8">The sequence shown here is derived from an EMBL/GenBank/DDBJ whole genome shotgun (WGS) entry which is preliminary data.</text>
</comment>
<dbReference type="PROSITE" id="PS50885">
    <property type="entry name" value="HAMP"/>
    <property type="match status" value="1"/>
</dbReference>
<dbReference type="InterPro" id="IPR004090">
    <property type="entry name" value="Chemotax_Me-accpt_rcpt"/>
</dbReference>
<proteinExistence type="inferred from homology"/>
<feature type="domain" description="HAMP" evidence="7">
    <location>
        <begin position="120"/>
        <end position="172"/>
    </location>
</feature>
<comment type="similarity">
    <text evidence="3">Belongs to the methyl-accepting chemotaxis (MCP) protein family.</text>
</comment>
<accession>A0A4Q1KGY1</accession>
<dbReference type="InterPro" id="IPR003660">
    <property type="entry name" value="HAMP_dom"/>
</dbReference>
<evidence type="ECO:0000256" key="4">
    <source>
        <dbReference type="PROSITE-ProRule" id="PRU00284"/>
    </source>
</evidence>
<dbReference type="FunFam" id="1.10.287.950:FF:000001">
    <property type="entry name" value="Methyl-accepting chemotaxis sensory transducer"/>
    <property type="match status" value="1"/>
</dbReference>
<keyword evidence="4" id="KW-0807">Transducer</keyword>
<reference evidence="9" key="1">
    <citation type="submission" date="2019-01" db="EMBL/GenBank/DDBJ databases">
        <title>Cytophagaceae bacterium strain CAR-16.</title>
        <authorList>
            <person name="Chen W.-M."/>
        </authorList>
    </citation>
    <scope>NUCLEOTIDE SEQUENCE [LARGE SCALE GENOMIC DNA]</scope>
    <source>
        <strain evidence="9">CHR27</strain>
    </source>
</reference>
<feature type="domain" description="Methyl-accepting transducer" evidence="6">
    <location>
        <begin position="177"/>
        <end position="406"/>
    </location>
</feature>
<dbReference type="InterPro" id="IPR004089">
    <property type="entry name" value="MCPsignal_dom"/>
</dbReference>
<dbReference type="Pfam" id="PF00015">
    <property type="entry name" value="MCPsignal"/>
    <property type="match status" value="1"/>
</dbReference>
<dbReference type="GO" id="GO:0004888">
    <property type="term" value="F:transmembrane signaling receptor activity"/>
    <property type="evidence" value="ECO:0007669"/>
    <property type="project" value="InterPro"/>
</dbReference>
<evidence type="ECO:0000256" key="5">
    <source>
        <dbReference type="SAM" id="MobiDB-lite"/>
    </source>
</evidence>
<comment type="subcellular location">
    <subcellularLocation>
        <location evidence="1">Membrane</location>
    </subcellularLocation>
</comment>
<dbReference type="GO" id="GO:0007165">
    <property type="term" value="P:signal transduction"/>
    <property type="evidence" value="ECO:0007669"/>
    <property type="project" value="UniProtKB-KW"/>
</dbReference>
<dbReference type="RefSeq" id="WP_129404180.1">
    <property type="nucleotide sequence ID" value="NZ_SBKP01000007.1"/>
</dbReference>
<protein>
    <submittedName>
        <fullName evidence="8">Methyl-accepting chemotaxis protein</fullName>
    </submittedName>
</protein>
<dbReference type="PANTHER" id="PTHR43531:SF11">
    <property type="entry name" value="METHYL-ACCEPTING CHEMOTAXIS PROTEIN 3"/>
    <property type="match status" value="1"/>
</dbReference>
<evidence type="ECO:0000313" key="9">
    <source>
        <dbReference type="Proteomes" id="UP000290958"/>
    </source>
</evidence>
<dbReference type="GO" id="GO:0006935">
    <property type="term" value="P:chemotaxis"/>
    <property type="evidence" value="ECO:0007669"/>
    <property type="project" value="UniProtKB-KW"/>
</dbReference>
<evidence type="ECO:0000313" key="8">
    <source>
        <dbReference type="EMBL" id="RXR28762.1"/>
    </source>
</evidence>
<dbReference type="PROSITE" id="PS50111">
    <property type="entry name" value="CHEMOTAXIS_TRANSDUC_2"/>
    <property type="match status" value="1"/>
</dbReference>
<evidence type="ECO:0000256" key="2">
    <source>
        <dbReference type="ARBA" id="ARBA00022500"/>
    </source>
</evidence>
<gene>
    <name evidence="8" type="ORF">EQG66_08555</name>
</gene>
<dbReference type="PANTHER" id="PTHR43531">
    <property type="entry name" value="PROTEIN ICFG"/>
    <property type="match status" value="1"/>
</dbReference>
<feature type="compositionally biased region" description="Polar residues" evidence="5">
    <location>
        <begin position="435"/>
        <end position="446"/>
    </location>
</feature>
<feature type="region of interest" description="Disordered" evidence="5">
    <location>
        <begin position="424"/>
        <end position="469"/>
    </location>
</feature>
<dbReference type="OrthoDB" id="5292010at2"/>
<keyword evidence="9" id="KW-1185">Reference proteome</keyword>
<evidence type="ECO:0000259" key="6">
    <source>
        <dbReference type="PROSITE" id="PS50111"/>
    </source>
</evidence>
<dbReference type="Gene3D" id="1.10.287.950">
    <property type="entry name" value="Methyl-accepting chemotaxis protein"/>
    <property type="match status" value="1"/>
</dbReference>
<evidence type="ECO:0000259" key="7">
    <source>
        <dbReference type="PROSITE" id="PS50885"/>
    </source>
</evidence>
<dbReference type="EMBL" id="SBKP01000007">
    <property type="protein sequence ID" value="RXR28762.1"/>
    <property type="molecule type" value="Genomic_DNA"/>
</dbReference>
<dbReference type="InterPro" id="IPR051310">
    <property type="entry name" value="MCP_chemotaxis"/>
</dbReference>
<dbReference type="CDD" id="cd11386">
    <property type="entry name" value="MCP_signal"/>
    <property type="match status" value="1"/>
</dbReference>
<dbReference type="AlphaFoldDB" id="A0A4Q1KGY1"/>
<dbReference type="GO" id="GO:0016020">
    <property type="term" value="C:membrane"/>
    <property type="evidence" value="ECO:0007669"/>
    <property type="project" value="UniProtKB-SubCell"/>
</dbReference>